<dbReference type="OrthoDB" id="7601583at2759"/>
<feature type="non-terminal residue" evidence="1">
    <location>
        <position position="209"/>
    </location>
</feature>
<sequence>DKIGKKFSNLKELEMNMADEWRGKSIAVDDNTFLLLIIFTSFFKDDYNKTELDFKIIANEYSVKFIVPNLHENPALIFSKSRRFRCKSSFILTLFDSIYEQSLTTRQSSDSSISLQIKRPTYSGKANNIDQKLSNVCLIPISNPRNQLKKKIYYDVHDESKIGSKLYKYVPGTYRSGRKLSFLWLNLTSQATADRQSSTVDDPYWSTSR</sequence>
<comment type="caution">
    <text evidence="1">The sequence shown here is derived from an EMBL/GenBank/DDBJ whole genome shotgun (WGS) entry which is preliminary data.</text>
</comment>
<evidence type="ECO:0000313" key="1">
    <source>
        <dbReference type="EMBL" id="CAD1472885.1"/>
    </source>
</evidence>
<proteinExistence type="predicted"/>
<protein>
    <submittedName>
        <fullName evidence="1">Uncharacterized protein</fullName>
    </submittedName>
</protein>
<reference evidence="1" key="1">
    <citation type="submission" date="2020-07" db="EMBL/GenBank/DDBJ databases">
        <authorList>
            <person name="Nazaruddin N."/>
        </authorList>
    </citation>
    <scope>NUCLEOTIDE SEQUENCE</scope>
</reference>
<organism evidence="1 2">
    <name type="scientific">Heterotrigona itama</name>
    <dbReference type="NCBI Taxonomy" id="395501"/>
    <lineage>
        <taxon>Eukaryota</taxon>
        <taxon>Metazoa</taxon>
        <taxon>Ecdysozoa</taxon>
        <taxon>Arthropoda</taxon>
        <taxon>Hexapoda</taxon>
        <taxon>Insecta</taxon>
        <taxon>Pterygota</taxon>
        <taxon>Neoptera</taxon>
        <taxon>Endopterygota</taxon>
        <taxon>Hymenoptera</taxon>
        <taxon>Apocrita</taxon>
        <taxon>Aculeata</taxon>
        <taxon>Apoidea</taxon>
        <taxon>Anthophila</taxon>
        <taxon>Apidae</taxon>
        <taxon>Heterotrigona</taxon>
    </lineage>
</organism>
<name>A0A6V7H3U7_9HYME</name>
<accession>A0A6V7H3U7</accession>
<dbReference type="Proteomes" id="UP000752696">
    <property type="component" value="Unassembled WGS sequence"/>
</dbReference>
<dbReference type="AlphaFoldDB" id="A0A6V7H3U7"/>
<feature type="non-terminal residue" evidence="1">
    <location>
        <position position="1"/>
    </location>
</feature>
<evidence type="ECO:0000313" key="2">
    <source>
        <dbReference type="Proteomes" id="UP000752696"/>
    </source>
</evidence>
<gene>
    <name evidence="1" type="ORF">MHI_LOCUS343223</name>
</gene>
<keyword evidence="2" id="KW-1185">Reference proteome</keyword>
<dbReference type="EMBL" id="CAJDYZ010005896">
    <property type="protein sequence ID" value="CAD1472885.1"/>
    <property type="molecule type" value="Genomic_DNA"/>
</dbReference>